<evidence type="ECO:0000256" key="3">
    <source>
        <dbReference type="ARBA" id="ARBA00022553"/>
    </source>
</evidence>
<dbReference type="EC" id="2.7.13.3" evidence="2"/>
<dbReference type="Gene3D" id="3.40.50.2300">
    <property type="match status" value="1"/>
</dbReference>
<comment type="catalytic activity">
    <reaction evidence="1">
        <text>ATP + protein L-histidine = ADP + protein N-phospho-L-histidine.</text>
        <dbReference type="EC" id="2.7.13.3"/>
    </reaction>
</comment>
<evidence type="ECO:0000256" key="2">
    <source>
        <dbReference type="ARBA" id="ARBA00012438"/>
    </source>
</evidence>
<evidence type="ECO:0000313" key="13">
    <source>
        <dbReference type="Proteomes" id="UP000295606"/>
    </source>
</evidence>
<comment type="caution">
    <text evidence="9">Lacks conserved residue(s) required for the propagation of feature annotation.</text>
</comment>
<evidence type="ECO:0000256" key="4">
    <source>
        <dbReference type="ARBA" id="ARBA00022679"/>
    </source>
</evidence>
<evidence type="ECO:0000256" key="1">
    <source>
        <dbReference type="ARBA" id="ARBA00000085"/>
    </source>
</evidence>
<evidence type="ECO:0000259" key="10">
    <source>
        <dbReference type="PROSITE" id="PS50109"/>
    </source>
</evidence>
<dbReference type="Pfam" id="PF08447">
    <property type="entry name" value="PAS_3"/>
    <property type="match status" value="1"/>
</dbReference>
<dbReference type="Pfam" id="PF02518">
    <property type="entry name" value="HATPase_c"/>
    <property type="match status" value="1"/>
</dbReference>
<protein>
    <recommendedName>
        <fullName evidence="2">histidine kinase</fullName>
        <ecNumber evidence="2">2.7.13.3</ecNumber>
    </recommendedName>
</protein>
<dbReference type="SUPFAM" id="SSF52172">
    <property type="entry name" value="CheY-like"/>
    <property type="match status" value="1"/>
</dbReference>
<dbReference type="SUPFAM" id="SSF55874">
    <property type="entry name" value="ATPase domain of HSP90 chaperone/DNA topoisomerase II/histidine kinase"/>
    <property type="match status" value="1"/>
</dbReference>
<keyword evidence="4" id="KW-0808">Transferase</keyword>
<dbReference type="PROSITE" id="PS50110">
    <property type="entry name" value="RESPONSE_REGULATORY"/>
    <property type="match status" value="1"/>
</dbReference>
<dbReference type="Gene3D" id="1.10.287.130">
    <property type="match status" value="1"/>
</dbReference>
<dbReference type="InterPro" id="IPR011006">
    <property type="entry name" value="CheY-like_superfamily"/>
</dbReference>
<dbReference type="SMART" id="SM00387">
    <property type="entry name" value="HATPase_c"/>
    <property type="match status" value="1"/>
</dbReference>
<dbReference type="InterPro" id="IPR036890">
    <property type="entry name" value="HATPase_C_sf"/>
</dbReference>
<dbReference type="InterPro" id="IPR003661">
    <property type="entry name" value="HisK_dim/P_dom"/>
</dbReference>
<organism evidence="12 13">
    <name type="scientific">Paraburkholderia guartelaensis</name>
    <dbReference type="NCBI Taxonomy" id="2546446"/>
    <lineage>
        <taxon>Bacteria</taxon>
        <taxon>Pseudomonadati</taxon>
        <taxon>Pseudomonadota</taxon>
        <taxon>Betaproteobacteria</taxon>
        <taxon>Burkholderiales</taxon>
        <taxon>Burkholderiaceae</taxon>
        <taxon>Paraburkholderia</taxon>
    </lineage>
</organism>
<dbReference type="InterPro" id="IPR003594">
    <property type="entry name" value="HATPase_dom"/>
</dbReference>
<dbReference type="PANTHER" id="PTHR43065">
    <property type="entry name" value="SENSOR HISTIDINE KINASE"/>
    <property type="match status" value="1"/>
</dbReference>
<gene>
    <name evidence="12" type="ORF">E1N52_02325</name>
</gene>
<dbReference type="InterPro" id="IPR036097">
    <property type="entry name" value="HisK_dim/P_sf"/>
</dbReference>
<dbReference type="Proteomes" id="UP000295606">
    <property type="component" value="Unassembled WGS sequence"/>
</dbReference>
<dbReference type="InterPro" id="IPR004358">
    <property type="entry name" value="Sig_transdc_His_kin-like_C"/>
</dbReference>
<dbReference type="PANTHER" id="PTHR43065:SF10">
    <property type="entry name" value="PEROXIDE STRESS-ACTIVATED HISTIDINE KINASE MAK3"/>
    <property type="match status" value="1"/>
</dbReference>
<keyword evidence="6" id="KW-0418">Kinase</keyword>
<evidence type="ECO:0000256" key="9">
    <source>
        <dbReference type="PROSITE-ProRule" id="PRU00169"/>
    </source>
</evidence>
<sequence length="515" mass="57269">MNVLLAVDNVRVARQLEAGLLKAGHCVEFAETGRKRIFLAAIETYDAIIWNRNLPGRIAGIGVVSTLRSSSSEIPILLISEPAAASERERDQIDGRADRDDDPAQFAELLAWLDVLIGPPRGWSPDAGQRYESLRSGNRERIRAQTRLEETESMLAQVQRLSETESWWWNIETGEISPALKAGAMFRILAEGSPKQTISGLLDAMHSDDRARVSAVISAAIEERQDFDVQFRIVDEDAVRHFRTVGERRRNESGDPYYLCSSMDVTGRERRKEALRRAEAEIAHLARVHALGKFTSSIVHEVNQPLSAIVTYGTAALHWLHRDHPDVDEASIAMNRIIRDATRARDVVTRIRRLSKNGLPQKSRFSIAEIIEETLTLLARDLHTRHITIEYAVSHALPEVSGDRVQIQQVLINLILNAIEALEAVHSQIRAITVLAETVNAGQLRVVVRDNGPGVAHDARERLFEPFFSTKDEGLGMGLSICRSIIQAHNGALALLSTEEPGAAFEFVLPVTQTA</sequence>
<evidence type="ECO:0000256" key="8">
    <source>
        <dbReference type="ARBA" id="ARBA00023012"/>
    </source>
</evidence>
<dbReference type="PROSITE" id="PS50109">
    <property type="entry name" value="HIS_KIN"/>
    <property type="match status" value="1"/>
</dbReference>
<feature type="domain" description="Response regulatory" evidence="11">
    <location>
        <begin position="2"/>
        <end position="117"/>
    </location>
</feature>
<feature type="domain" description="Histidine kinase" evidence="10">
    <location>
        <begin position="297"/>
        <end position="513"/>
    </location>
</feature>
<dbReference type="RefSeq" id="WP_133179824.1">
    <property type="nucleotide sequence ID" value="NZ_SMOD01000002.1"/>
</dbReference>
<dbReference type="InterPro" id="IPR001789">
    <property type="entry name" value="Sig_transdc_resp-reg_receiver"/>
</dbReference>
<dbReference type="AlphaFoldDB" id="A0A4R5LKH4"/>
<evidence type="ECO:0000256" key="7">
    <source>
        <dbReference type="ARBA" id="ARBA00022840"/>
    </source>
</evidence>
<dbReference type="InterPro" id="IPR013655">
    <property type="entry name" value="PAS_fold_3"/>
</dbReference>
<dbReference type="Gene3D" id="3.30.450.20">
    <property type="entry name" value="PAS domain"/>
    <property type="match status" value="1"/>
</dbReference>
<dbReference type="OrthoDB" id="9801841at2"/>
<dbReference type="EMBL" id="SMOD01000002">
    <property type="protein sequence ID" value="TDG10214.1"/>
    <property type="molecule type" value="Genomic_DNA"/>
</dbReference>
<keyword evidence="7" id="KW-0067">ATP-binding</keyword>
<evidence type="ECO:0000256" key="6">
    <source>
        <dbReference type="ARBA" id="ARBA00022777"/>
    </source>
</evidence>
<accession>A0A4R5LKH4</accession>
<dbReference type="InterPro" id="IPR005467">
    <property type="entry name" value="His_kinase_dom"/>
</dbReference>
<dbReference type="SUPFAM" id="SSF55785">
    <property type="entry name" value="PYP-like sensor domain (PAS domain)"/>
    <property type="match status" value="1"/>
</dbReference>
<dbReference type="GO" id="GO:0000155">
    <property type="term" value="F:phosphorelay sensor kinase activity"/>
    <property type="evidence" value="ECO:0007669"/>
    <property type="project" value="InterPro"/>
</dbReference>
<reference evidence="12 13" key="1">
    <citation type="submission" date="2019-03" db="EMBL/GenBank/DDBJ databases">
        <title>Paraburkholderia sp. isolated from native Mimosa gymnas in Guartela State Park, Brazil.</title>
        <authorList>
            <person name="Paulitsch F."/>
            <person name="Hungria M."/>
            <person name="Delamuta J.R.M."/>
            <person name="Ribeiro R.A."/>
            <person name="Dall'Agnol R."/>
            <person name="Silva J.S.B."/>
        </authorList>
    </citation>
    <scope>NUCLEOTIDE SEQUENCE [LARGE SCALE GENOMIC DNA]</scope>
    <source>
        <strain evidence="12 13">CNPSo 3008</strain>
    </source>
</reference>
<dbReference type="InterPro" id="IPR035965">
    <property type="entry name" value="PAS-like_dom_sf"/>
</dbReference>
<comment type="caution">
    <text evidence="12">The sequence shown here is derived from an EMBL/GenBank/DDBJ whole genome shotgun (WGS) entry which is preliminary data.</text>
</comment>
<dbReference type="CDD" id="cd00082">
    <property type="entry name" value="HisKA"/>
    <property type="match status" value="1"/>
</dbReference>
<evidence type="ECO:0000313" key="12">
    <source>
        <dbReference type="EMBL" id="TDG10214.1"/>
    </source>
</evidence>
<keyword evidence="8" id="KW-0902">Two-component regulatory system</keyword>
<name>A0A4R5LKH4_9BURK</name>
<dbReference type="PRINTS" id="PR00344">
    <property type="entry name" value="BCTRLSENSOR"/>
</dbReference>
<keyword evidence="5" id="KW-0547">Nucleotide-binding</keyword>
<dbReference type="GO" id="GO:0005524">
    <property type="term" value="F:ATP binding"/>
    <property type="evidence" value="ECO:0007669"/>
    <property type="project" value="UniProtKB-KW"/>
</dbReference>
<evidence type="ECO:0000256" key="5">
    <source>
        <dbReference type="ARBA" id="ARBA00022741"/>
    </source>
</evidence>
<proteinExistence type="predicted"/>
<dbReference type="Gene3D" id="3.30.565.10">
    <property type="entry name" value="Histidine kinase-like ATPase, C-terminal domain"/>
    <property type="match status" value="1"/>
</dbReference>
<dbReference type="SUPFAM" id="SSF47384">
    <property type="entry name" value="Homodimeric domain of signal transducing histidine kinase"/>
    <property type="match status" value="1"/>
</dbReference>
<evidence type="ECO:0000259" key="11">
    <source>
        <dbReference type="PROSITE" id="PS50110"/>
    </source>
</evidence>
<keyword evidence="3" id="KW-0597">Phosphoprotein</keyword>
<dbReference type="SMART" id="SM00388">
    <property type="entry name" value="HisKA"/>
    <property type="match status" value="1"/>
</dbReference>